<evidence type="ECO:0000313" key="9">
    <source>
        <dbReference type="EMBL" id="NEK53548.1"/>
    </source>
</evidence>
<evidence type="ECO:0000256" key="1">
    <source>
        <dbReference type="ARBA" id="ARBA00004236"/>
    </source>
</evidence>
<organism evidence="9 10">
    <name type="scientific">Rhizobium leguminosarum</name>
    <dbReference type="NCBI Taxonomy" id="384"/>
    <lineage>
        <taxon>Bacteria</taxon>
        <taxon>Pseudomonadati</taxon>
        <taxon>Pseudomonadota</taxon>
        <taxon>Alphaproteobacteria</taxon>
        <taxon>Hyphomicrobiales</taxon>
        <taxon>Rhizobiaceae</taxon>
        <taxon>Rhizobium/Agrobacterium group</taxon>
        <taxon>Rhizobium</taxon>
    </lineage>
</organism>
<dbReference type="Proteomes" id="UP000471409">
    <property type="component" value="Unassembled WGS sequence"/>
</dbReference>
<evidence type="ECO:0000256" key="6">
    <source>
        <dbReference type="ARBA" id="ARBA00023118"/>
    </source>
</evidence>
<evidence type="ECO:0000256" key="3">
    <source>
        <dbReference type="ARBA" id="ARBA00022692"/>
    </source>
</evidence>
<keyword evidence="5" id="KW-1133">Transmembrane helix</keyword>
<evidence type="ECO:0000256" key="7">
    <source>
        <dbReference type="ARBA" id="ARBA00023136"/>
    </source>
</evidence>
<evidence type="ECO:0000259" key="8">
    <source>
        <dbReference type="Pfam" id="PF18967"/>
    </source>
</evidence>
<keyword evidence="6" id="KW-0051">Antiviral defense</keyword>
<comment type="subcellular location">
    <subcellularLocation>
        <location evidence="1">Cell membrane</location>
    </subcellularLocation>
</comment>
<evidence type="ECO:0000313" key="10">
    <source>
        <dbReference type="Proteomes" id="UP000471409"/>
    </source>
</evidence>
<dbReference type="GO" id="GO:0051607">
    <property type="term" value="P:defense response to virus"/>
    <property type="evidence" value="ECO:0007669"/>
    <property type="project" value="UniProtKB-KW"/>
</dbReference>
<protein>
    <recommendedName>
        <fullName evidence="8">Pycsar effector protein domain-containing protein</fullName>
    </recommendedName>
</protein>
<dbReference type="AlphaFoldDB" id="A0A3S3WZ36"/>
<name>A0A3S3WZ36_RHILE</name>
<dbReference type="GO" id="GO:0000166">
    <property type="term" value="F:nucleotide binding"/>
    <property type="evidence" value="ECO:0007669"/>
    <property type="project" value="UniProtKB-KW"/>
</dbReference>
<keyword evidence="3" id="KW-0812">Transmembrane</keyword>
<feature type="domain" description="Pycsar effector protein" evidence="8">
    <location>
        <begin position="14"/>
        <end position="171"/>
    </location>
</feature>
<dbReference type="RefSeq" id="WP_128449062.1">
    <property type="nucleotide sequence ID" value="NZ_JARXWA010000007.1"/>
</dbReference>
<evidence type="ECO:0000256" key="4">
    <source>
        <dbReference type="ARBA" id="ARBA00022741"/>
    </source>
</evidence>
<keyword evidence="2" id="KW-1003">Cell membrane</keyword>
<reference evidence="9 10" key="1">
    <citation type="submission" date="2020-01" db="EMBL/GenBank/DDBJ databases">
        <title>Rhizobium genotypes associated with high levels of biological nitrogen fixation by grain legumes in a temperate-maritime cropping system.</title>
        <authorList>
            <person name="Maluk M."/>
            <person name="Francesc Ferrando Molina F."/>
            <person name="Lopez Del Egido L."/>
            <person name="Lafos M."/>
            <person name="Langarica-Fuentes A."/>
            <person name="Gebre Yohannes G."/>
            <person name="Young M.W."/>
            <person name="Martin P."/>
            <person name="Gantlett R."/>
            <person name="Kenicer G."/>
            <person name="Hawes C."/>
            <person name="Begg G.S."/>
            <person name="Quilliam R.S."/>
            <person name="Squire G.R."/>
            <person name="Poole P.S."/>
            <person name="Young P.W."/>
            <person name="Iannetta P.M."/>
            <person name="James E.K."/>
        </authorList>
    </citation>
    <scope>NUCLEOTIDE SEQUENCE [LARGE SCALE GENOMIC DNA]</scope>
    <source>
        <strain evidence="9 10">JHI944</strain>
    </source>
</reference>
<proteinExistence type="predicted"/>
<dbReference type="Pfam" id="PF18967">
    <property type="entry name" value="PycTM"/>
    <property type="match status" value="1"/>
</dbReference>
<evidence type="ECO:0000256" key="5">
    <source>
        <dbReference type="ARBA" id="ARBA00022989"/>
    </source>
</evidence>
<sequence>MAKNDQQEAYEKLMSANHGRMMDFVKFAETKNAALLTFSSVWIGAIINLLKSPDDLPFGYTYAFEAALPLLAIAAIICLKSLLPRFLNQVYKREDDVVNLLYFGDIIKGGVKDYPDMAQKEYMPLEGESATPTYLHDLGVQTAIQASIAHRKFKMFHWAGSLVLLAFVSMALPPIVACGRWVIARLVC</sequence>
<dbReference type="InterPro" id="IPR043760">
    <property type="entry name" value="PycTM_dom"/>
</dbReference>
<gene>
    <name evidence="9" type="ORF">GUK36_29510</name>
</gene>
<dbReference type="EMBL" id="WXXP01000015">
    <property type="protein sequence ID" value="NEK53548.1"/>
    <property type="molecule type" value="Genomic_DNA"/>
</dbReference>
<accession>A0A3S3WZ36</accession>
<dbReference type="GO" id="GO:0005886">
    <property type="term" value="C:plasma membrane"/>
    <property type="evidence" value="ECO:0007669"/>
    <property type="project" value="UniProtKB-SubCell"/>
</dbReference>
<evidence type="ECO:0000256" key="2">
    <source>
        <dbReference type="ARBA" id="ARBA00022475"/>
    </source>
</evidence>
<keyword evidence="7" id="KW-0472">Membrane</keyword>
<comment type="caution">
    <text evidence="9">The sequence shown here is derived from an EMBL/GenBank/DDBJ whole genome shotgun (WGS) entry which is preliminary data.</text>
</comment>
<keyword evidence="4" id="KW-0547">Nucleotide-binding</keyword>